<dbReference type="GO" id="GO:0009279">
    <property type="term" value="C:cell outer membrane"/>
    <property type="evidence" value="ECO:0007669"/>
    <property type="project" value="UniProtKB-SubCell"/>
</dbReference>
<organism evidence="9 10">
    <name type="scientific">Pseudobacteriovorax antillogorgiicola</name>
    <dbReference type="NCBI Taxonomy" id="1513793"/>
    <lineage>
        <taxon>Bacteria</taxon>
        <taxon>Pseudomonadati</taxon>
        <taxon>Bdellovibrionota</taxon>
        <taxon>Oligoflexia</taxon>
        <taxon>Oligoflexales</taxon>
        <taxon>Pseudobacteriovoracaceae</taxon>
        <taxon>Pseudobacteriovorax</taxon>
    </lineage>
</organism>
<evidence type="ECO:0000256" key="6">
    <source>
        <dbReference type="ARBA" id="ARBA00023237"/>
    </source>
</evidence>
<dbReference type="EMBL" id="FWZT01000014">
    <property type="protein sequence ID" value="SMF47536.1"/>
    <property type="molecule type" value="Genomic_DNA"/>
</dbReference>
<dbReference type="STRING" id="1513793.SAMN06296036_114144"/>
<evidence type="ECO:0000259" key="8">
    <source>
        <dbReference type="Pfam" id="PF07715"/>
    </source>
</evidence>
<feature type="domain" description="TonB-dependent receptor plug" evidence="8">
    <location>
        <begin position="61"/>
        <end position="172"/>
    </location>
</feature>
<dbReference type="PROSITE" id="PS52016">
    <property type="entry name" value="TONB_DEPENDENT_REC_3"/>
    <property type="match status" value="1"/>
</dbReference>
<evidence type="ECO:0000256" key="3">
    <source>
        <dbReference type="ARBA" id="ARBA00022452"/>
    </source>
</evidence>
<comment type="subcellular location">
    <subcellularLocation>
        <location evidence="1 7">Cell outer membrane</location>
        <topology evidence="1 7">Multi-pass membrane protein</topology>
    </subcellularLocation>
</comment>
<keyword evidence="9" id="KW-0675">Receptor</keyword>
<dbReference type="InterPro" id="IPR036942">
    <property type="entry name" value="Beta-barrel_TonB_sf"/>
</dbReference>
<keyword evidence="10" id="KW-1185">Reference proteome</keyword>
<reference evidence="10" key="1">
    <citation type="submission" date="2017-04" db="EMBL/GenBank/DDBJ databases">
        <authorList>
            <person name="Varghese N."/>
            <person name="Submissions S."/>
        </authorList>
    </citation>
    <scope>NUCLEOTIDE SEQUENCE [LARGE SCALE GENOMIC DNA]</scope>
    <source>
        <strain evidence="10">RKEM611</strain>
    </source>
</reference>
<evidence type="ECO:0000256" key="5">
    <source>
        <dbReference type="ARBA" id="ARBA00023136"/>
    </source>
</evidence>
<evidence type="ECO:0000256" key="1">
    <source>
        <dbReference type="ARBA" id="ARBA00004571"/>
    </source>
</evidence>
<evidence type="ECO:0000256" key="7">
    <source>
        <dbReference type="PROSITE-ProRule" id="PRU01360"/>
    </source>
</evidence>
<dbReference type="AlphaFoldDB" id="A0A1Y6CDS4"/>
<dbReference type="OrthoDB" id="5287620at2"/>
<dbReference type="InterPro" id="IPR039426">
    <property type="entry name" value="TonB-dep_rcpt-like"/>
</dbReference>
<evidence type="ECO:0000313" key="10">
    <source>
        <dbReference type="Proteomes" id="UP000192907"/>
    </source>
</evidence>
<keyword evidence="3 7" id="KW-1134">Transmembrane beta strand</keyword>
<proteinExistence type="inferred from homology"/>
<dbReference type="RefSeq" id="WP_132321339.1">
    <property type="nucleotide sequence ID" value="NZ_FWZT01000014.1"/>
</dbReference>
<accession>A0A1Y6CDS4</accession>
<gene>
    <name evidence="9" type="ORF">SAMN06296036_114144</name>
</gene>
<dbReference type="PANTHER" id="PTHR47234">
    <property type="match status" value="1"/>
</dbReference>
<evidence type="ECO:0000256" key="2">
    <source>
        <dbReference type="ARBA" id="ARBA00022448"/>
    </source>
</evidence>
<dbReference type="Gene3D" id="2.40.170.20">
    <property type="entry name" value="TonB-dependent receptor, beta-barrel domain"/>
    <property type="match status" value="1"/>
</dbReference>
<dbReference type="InterPro" id="IPR037066">
    <property type="entry name" value="Plug_dom_sf"/>
</dbReference>
<evidence type="ECO:0000256" key="4">
    <source>
        <dbReference type="ARBA" id="ARBA00022692"/>
    </source>
</evidence>
<dbReference type="Pfam" id="PF07715">
    <property type="entry name" value="Plug"/>
    <property type="match status" value="1"/>
</dbReference>
<dbReference type="Gene3D" id="2.170.130.10">
    <property type="entry name" value="TonB-dependent receptor, plug domain"/>
    <property type="match status" value="1"/>
</dbReference>
<keyword evidence="2 7" id="KW-0813">Transport</keyword>
<keyword evidence="5 7" id="KW-0472">Membrane</keyword>
<dbReference type="SUPFAM" id="SSF56935">
    <property type="entry name" value="Porins"/>
    <property type="match status" value="1"/>
</dbReference>
<dbReference type="InterPro" id="IPR012910">
    <property type="entry name" value="Plug_dom"/>
</dbReference>
<sequence>MVVRTLVRYGIGLIVSIPSSATNAKPPEESAPRLEEPEFIEQLDPERLHVLGSRIKRIDQEQSSPLMVLDRDMLESSGVISLGEIFRKSALLSPRGNFSGDSTRIAAGASRLDILGLGASRTLVLLNGKRLPQVPGEESVNVDNIPLALVERVEILSGGASAVYGADAIAGVVNVVLKKDFTGTEVTGFLSQTEDGGGDELELALSQGLAWGGSSRLVLSLGIRRRSSISKRDRDLAFADDSRQYTVYNPPPGTWSYQPVIDGSEGLEYGNWQTSANCPNSNRVATVPSQPNDVYCAGLRRDIDIELIPEKDEKFLTAQFETSVSDSLSLRAWASYHDSQNQTEQGQFMVISEDPIYALPVLVSRERALEQSIITADQPGDYFYIYAPLTEEPERSYTNRSQRASLAVTLEGFYDDWEFNTTIGYQRFDGSREGKNIFANETIANLFYNESNSLGQDPLYNPLDPNRDSVAFLAAFRDLESSMESSASTWDFFAHSLFQSPWGQPLSVGAGAFFGIEGFRQTPDDNDKEFNTLDQPLYTGTFTEEGEGDRENQAVFAELLWGASQSIEVDSSFRWDRYSDIGSTFNYGMGSKWSVLPFLGIRARYGTSFRAPPLPFIHQKGVGQFITINDDYWCQVEQQNNRFCDPEAPSKTLKVNIPRNKNLKPETGRNYIAGLLVEPTKSIALLVDYYLLRLQDTYQQDSVQSIVNRWYEENPGSTDGGVIDENEILVDENGVISSISLPYRNLGERRVQAIAGRLTFEERWGPWGIRWLSDYFRTLSHKIRESDDGDLREQVGYYDFPAWRMNHRFTGNWGRHSLYLGVQVIAAQSQDPLLASDTSLGTSVGDYKEYDVSYRLEFPDSGHLQIGVNNLLNTIGGTNTAFSSIGEEDTISTSLYSYAGRSVFLRLTQRF</sequence>
<evidence type="ECO:0000313" key="9">
    <source>
        <dbReference type="EMBL" id="SMF47536.1"/>
    </source>
</evidence>
<dbReference type="Proteomes" id="UP000192907">
    <property type="component" value="Unassembled WGS sequence"/>
</dbReference>
<keyword evidence="6 7" id="KW-0998">Cell outer membrane</keyword>
<dbReference type="PANTHER" id="PTHR47234:SF1">
    <property type="entry name" value="TONB-DEPENDENT RECEPTOR"/>
    <property type="match status" value="1"/>
</dbReference>
<comment type="similarity">
    <text evidence="7">Belongs to the TonB-dependent receptor family.</text>
</comment>
<protein>
    <submittedName>
        <fullName evidence="9">Outer membrane receptor proteins, mostly Fe transport</fullName>
    </submittedName>
</protein>
<keyword evidence="4 7" id="KW-0812">Transmembrane</keyword>
<name>A0A1Y6CDS4_9BACT</name>